<accession>A0A8J6LCZ8</accession>
<dbReference type="AlphaFoldDB" id="A0A8J6LCZ8"/>
<keyword evidence="3" id="KW-1185">Reference proteome</keyword>
<dbReference type="EMBL" id="JABDTM020022128">
    <property type="protein sequence ID" value="KAH0816065.1"/>
    <property type="molecule type" value="Genomic_DNA"/>
</dbReference>
<evidence type="ECO:0000313" key="3">
    <source>
        <dbReference type="Proteomes" id="UP000719412"/>
    </source>
</evidence>
<reference evidence="2" key="2">
    <citation type="submission" date="2021-08" db="EMBL/GenBank/DDBJ databases">
        <authorList>
            <person name="Eriksson T."/>
        </authorList>
    </citation>
    <scope>NUCLEOTIDE SEQUENCE</scope>
    <source>
        <strain evidence="2">Stoneville</strain>
        <tissue evidence="2">Whole head</tissue>
    </source>
</reference>
<gene>
    <name evidence="2" type="ORF">GEV33_006725</name>
</gene>
<feature type="region of interest" description="Disordered" evidence="1">
    <location>
        <begin position="1"/>
        <end position="29"/>
    </location>
</feature>
<sequence length="107" mass="11907">MVLNPQPSTQRAREQVGVPDGTDDYAAEERSVAKLSADRAQSPRCFCALLRNEEIACIRRETTLETAASVKAYKTKRQGPCDARIVTRGEAIEEEQGNNELLQESRI</sequence>
<evidence type="ECO:0000313" key="2">
    <source>
        <dbReference type="EMBL" id="KAH0816065.1"/>
    </source>
</evidence>
<feature type="compositionally biased region" description="Polar residues" evidence="1">
    <location>
        <begin position="1"/>
        <end position="10"/>
    </location>
</feature>
<evidence type="ECO:0000256" key="1">
    <source>
        <dbReference type="SAM" id="MobiDB-lite"/>
    </source>
</evidence>
<reference evidence="2" key="1">
    <citation type="journal article" date="2020" name="J Insects Food Feed">
        <title>The yellow mealworm (Tenebrio molitor) genome: a resource for the emerging insects as food and feed industry.</title>
        <authorList>
            <person name="Eriksson T."/>
            <person name="Andere A."/>
            <person name="Kelstrup H."/>
            <person name="Emery V."/>
            <person name="Picard C."/>
        </authorList>
    </citation>
    <scope>NUCLEOTIDE SEQUENCE</scope>
    <source>
        <strain evidence="2">Stoneville</strain>
        <tissue evidence="2">Whole head</tissue>
    </source>
</reference>
<protein>
    <submittedName>
        <fullName evidence="2">Uncharacterized protein</fullName>
    </submittedName>
</protein>
<comment type="caution">
    <text evidence="2">The sequence shown here is derived from an EMBL/GenBank/DDBJ whole genome shotgun (WGS) entry which is preliminary data.</text>
</comment>
<organism evidence="2 3">
    <name type="scientific">Tenebrio molitor</name>
    <name type="common">Yellow mealworm beetle</name>
    <dbReference type="NCBI Taxonomy" id="7067"/>
    <lineage>
        <taxon>Eukaryota</taxon>
        <taxon>Metazoa</taxon>
        <taxon>Ecdysozoa</taxon>
        <taxon>Arthropoda</taxon>
        <taxon>Hexapoda</taxon>
        <taxon>Insecta</taxon>
        <taxon>Pterygota</taxon>
        <taxon>Neoptera</taxon>
        <taxon>Endopterygota</taxon>
        <taxon>Coleoptera</taxon>
        <taxon>Polyphaga</taxon>
        <taxon>Cucujiformia</taxon>
        <taxon>Tenebrionidae</taxon>
        <taxon>Tenebrio</taxon>
    </lineage>
</organism>
<dbReference type="Proteomes" id="UP000719412">
    <property type="component" value="Unassembled WGS sequence"/>
</dbReference>
<name>A0A8J6LCZ8_TENMO</name>
<proteinExistence type="predicted"/>